<feature type="transmembrane region" description="Helical" evidence="7">
    <location>
        <begin position="472"/>
        <end position="493"/>
    </location>
</feature>
<dbReference type="PANTHER" id="PTHR23504:SF15">
    <property type="entry name" value="MAJOR FACILITATOR SUPERFAMILY (MFS) PROFILE DOMAIN-CONTAINING PROTEIN"/>
    <property type="match status" value="1"/>
</dbReference>
<evidence type="ECO:0000256" key="2">
    <source>
        <dbReference type="ARBA" id="ARBA00022448"/>
    </source>
</evidence>
<dbReference type="Gene3D" id="1.20.1250.20">
    <property type="entry name" value="MFS general substrate transporter like domains"/>
    <property type="match status" value="1"/>
</dbReference>
<keyword evidence="10" id="KW-1185">Reference proteome</keyword>
<evidence type="ECO:0000256" key="5">
    <source>
        <dbReference type="ARBA" id="ARBA00023136"/>
    </source>
</evidence>
<protein>
    <submittedName>
        <fullName evidence="9">MFS general substrate transporter</fullName>
    </submittedName>
</protein>
<feature type="transmembrane region" description="Helical" evidence="7">
    <location>
        <begin position="52"/>
        <end position="70"/>
    </location>
</feature>
<dbReference type="AlphaFoldDB" id="A0A165N0A0"/>
<keyword evidence="2" id="KW-0813">Transport</keyword>
<feature type="transmembrane region" description="Helical" evidence="7">
    <location>
        <begin position="122"/>
        <end position="140"/>
    </location>
</feature>
<evidence type="ECO:0000313" key="10">
    <source>
        <dbReference type="Proteomes" id="UP000076727"/>
    </source>
</evidence>
<evidence type="ECO:0000256" key="1">
    <source>
        <dbReference type="ARBA" id="ARBA00004141"/>
    </source>
</evidence>
<feature type="transmembrane region" description="Helical" evidence="7">
    <location>
        <begin position="223"/>
        <end position="245"/>
    </location>
</feature>
<dbReference type="Pfam" id="PF07690">
    <property type="entry name" value="MFS_1"/>
    <property type="match status" value="1"/>
</dbReference>
<organism evidence="9 10">
    <name type="scientific">Daedalea quercina L-15889</name>
    <dbReference type="NCBI Taxonomy" id="1314783"/>
    <lineage>
        <taxon>Eukaryota</taxon>
        <taxon>Fungi</taxon>
        <taxon>Dikarya</taxon>
        <taxon>Basidiomycota</taxon>
        <taxon>Agaricomycotina</taxon>
        <taxon>Agaricomycetes</taxon>
        <taxon>Polyporales</taxon>
        <taxon>Fomitopsis</taxon>
    </lineage>
</organism>
<feature type="transmembrane region" description="Helical" evidence="7">
    <location>
        <begin position="297"/>
        <end position="319"/>
    </location>
</feature>
<evidence type="ECO:0000256" key="3">
    <source>
        <dbReference type="ARBA" id="ARBA00022692"/>
    </source>
</evidence>
<sequence length="502" mass="54210">MAPEQTTNVELELELDMAEVRSHSSLDSDPLLPPEHHQRVPPRPNPLPRLQLAVVYFVKLIIPIAATQNLPYINVLVADLAKAAGAKTGYYSGLVGSARSVAHILTIYFWGRFSDRHGRKPVVIIGTALTGFFTLLFGISQTFPTVLLTVFLVGVFSGTTGAIHSIVGELVDSTNEAIAFPLYDIVSAVGYAIGPLIGGTFANPATELSGPWFDTPFWRAYPYFLPSLITASIAAAALFLAVFVLEETLPAKRGARKGPIHIHPDEESPITPVREPRTDPFAPTKPLGVWTLLSMPVIRMVCASSGALAYVASSFNTVFVLQAYTPVEDGGLALSPSQIGRALGIMGTVSIFLKLGMPYCLRRFGVLTVFRWCMRSWPITFAAMALLSVVAKKVEGAEGLAAEWTAVSFVLFLSRIGTMAFSIIMILTKDHTPGTSSLGSSNGLAEFAQSFASVFSPTIVSSLFAFSSSNRILGGNVWVVVMVLISVVSGWFAEQMKRYRDD</sequence>
<feature type="region of interest" description="Disordered" evidence="6">
    <location>
        <begin position="24"/>
        <end position="44"/>
    </location>
</feature>
<evidence type="ECO:0000256" key="4">
    <source>
        <dbReference type="ARBA" id="ARBA00022989"/>
    </source>
</evidence>
<keyword evidence="4 7" id="KW-1133">Transmembrane helix</keyword>
<dbReference type="GO" id="GO:0022857">
    <property type="term" value="F:transmembrane transporter activity"/>
    <property type="evidence" value="ECO:0007669"/>
    <property type="project" value="InterPro"/>
</dbReference>
<dbReference type="SUPFAM" id="SSF103473">
    <property type="entry name" value="MFS general substrate transporter"/>
    <property type="match status" value="1"/>
</dbReference>
<dbReference type="PANTHER" id="PTHR23504">
    <property type="entry name" value="MAJOR FACILITATOR SUPERFAMILY DOMAIN-CONTAINING PROTEIN 10"/>
    <property type="match status" value="1"/>
</dbReference>
<evidence type="ECO:0000313" key="9">
    <source>
        <dbReference type="EMBL" id="KZT66347.1"/>
    </source>
</evidence>
<gene>
    <name evidence="9" type="ORF">DAEQUDRAFT_768049</name>
</gene>
<dbReference type="PROSITE" id="PS50850">
    <property type="entry name" value="MFS"/>
    <property type="match status" value="1"/>
</dbReference>
<dbReference type="GO" id="GO:0016020">
    <property type="term" value="C:membrane"/>
    <property type="evidence" value="ECO:0007669"/>
    <property type="project" value="UniProtKB-SubCell"/>
</dbReference>
<feature type="transmembrane region" description="Helical" evidence="7">
    <location>
        <begin position="447"/>
        <end position="466"/>
    </location>
</feature>
<feature type="transmembrane region" description="Helical" evidence="7">
    <location>
        <begin position="146"/>
        <end position="167"/>
    </location>
</feature>
<feature type="transmembrane region" description="Helical" evidence="7">
    <location>
        <begin position="90"/>
        <end position="110"/>
    </location>
</feature>
<evidence type="ECO:0000256" key="6">
    <source>
        <dbReference type="SAM" id="MobiDB-lite"/>
    </source>
</evidence>
<feature type="domain" description="Major facilitator superfamily (MFS) profile" evidence="8">
    <location>
        <begin position="55"/>
        <end position="498"/>
    </location>
</feature>
<keyword evidence="3 7" id="KW-0812">Transmembrane</keyword>
<evidence type="ECO:0000256" key="7">
    <source>
        <dbReference type="SAM" id="Phobius"/>
    </source>
</evidence>
<dbReference type="OrthoDB" id="419616at2759"/>
<feature type="region of interest" description="Disordered" evidence="6">
    <location>
        <begin position="256"/>
        <end position="277"/>
    </location>
</feature>
<name>A0A165N0A0_9APHY</name>
<evidence type="ECO:0000259" key="8">
    <source>
        <dbReference type="PROSITE" id="PS50850"/>
    </source>
</evidence>
<keyword evidence="5 7" id="KW-0472">Membrane</keyword>
<dbReference type="Proteomes" id="UP000076727">
    <property type="component" value="Unassembled WGS sequence"/>
</dbReference>
<comment type="subcellular location">
    <subcellularLocation>
        <location evidence="1">Membrane</location>
        <topology evidence="1">Multi-pass membrane protein</topology>
    </subcellularLocation>
</comment>
<accession>A0A165N0A0</accession>
<dbReference type="InterPro" id="IPR011701">
    <property type="entry name" value="MFS"/>
</dbReference>
<dbReference type="EMBL" id="KV429090">
    <property type="protein sequence ID" value="KZT66347.1"/>
    <property type="molecule type" value="Genomic_DNA"/>
</dbReference>
<reference evidence="9 10" key="1">
    <citation type="journal article" date="2016" name="Mol. Biol. Evol.">
        <title>Comparative Genomics of Early-Diverging Mushroom-Forming Fungi Provides Insights into the Origins of Lignocellulose Decay Capabilities.</title>
        <authorList>
            <person name="Nagy L.G."/>
            <person name="Riley R."/>
            <person name="Tritt A."/>
            <person name="Adam C."/>
            <person name="Daum C."/>
            <person name="Floudas D."/>
            <person name="Sun H."/>
            <person name="Yadav J.S."/>
            <person name="Pangilinan J."/>
            <person name="Larsson K.H."/>
            <person name="Matsuura K."/>
            <person name="Barry K."/>
            <person name="Labutti K."/>
            <person name="Kuo R."/>
            <person name="Ohm R.A."/>
            <person name="Bhattacharya S.S."/>
            <person name="Shirouzu T."/>
            <person name="Yoshinaga Y."/>
            <person name="Martin F.M."/>
            <person name="Grigoriev I.V."/>
            <person name="Hibbett D.S."/>
        </authorList>
    </citation>
    <scope>NUCLEOTIDE SEQUENCE [LARGE SCALE GENOMIC DNA]</scope>
    <source>
        <strain evidence="9 10">L-15889</strain>
    </source>
</reference>
<proteinExistence type="predicted"/>
<feature type="transmembrane region" description="Helical" evidence="7">
    <location>
        <begin position="404"/>
        <end position="427"/>
    </location>
</feature>
<dbReference type="InterPro" id="IPR020846">
    <property type="entry name" value="MFS_dom"/>
</dbReference>
<dbReference type="InterPro" id="IPR036259">
    <property type="entry name" value="MFS_trans_sf"/>
</dbReference>
<feature type="transmembrane region" description="Helical" evidence="7">
    <location>
        <begin position="339"/>
        <end position="360"/>
    </location>
</feature>
<feature type="transmembrane region" description="Helical" evidence="7">
    <location>
        <begin position="179"/>
        <end position="203"/>
    </location>
</feature>